<protein>
    <submittedName>
        <fullName evidence="2">Transcriptional regulator, BadM/Rrf2 family</fullName>
        <ecNumber evidence="2">1.1.1.86</ecNumber>
    </submittedName>
</protein>
<dbReference type="KEGG" id="apb:SAR116_0013"/>
<dbReference type="Gene3D" id="1.10.10.10">
    <property type="entry name" value="Winged helix-like DNA-binding domain superfamily/Winged helix DNA-binding domain"/>
    <property type="match status" value="1"/>
</dbReference>
<dbReference type="SUPFAM" id="SSF46785">
    <property type="entry name" value="Winged helix' DNA-binding domain"/>
    <property type="match status" value="1"/>
</dbReference>
<dbReference type="EC" id="1.1.1.86" evidence="2"/>
<name>D5BNI9_PUNMI</name>
<evidence type="ECO:0000313" key="2">
    <source>
        <dbReference type="EMBL" id="ADE38256.1"/>
    </source>
</evidence>
<dbReference type="NCBIfam" id="TIGR02944">
    <property type="entry name" value="suf_reg_Xantho"/>
    <property type="match status" value="1"/>
</dbReference>
<dbReference type="EMBL" id="CP001751">
    <property type="protein sequence ID" value="ADE38256.1"/>
    <property type="molecule type" value="Genomic_DNA"/>
</dbReference>
<sequence length="164" mass="17735">MIRLNRMTDYAIVVLGALAHKRDETVATALLAELTGLKQPTVAKVAKNLVAADLLVTQRGVNGGYRLVRPARSISLVDIVEAMEGPIAVTDCVDGAPDPCAVTHCCFMANNWNRVNLAIRGALEAVTLEDLTDPAQLFPVRMSADQMADDDPQDNNASYVERMN</sequence>
<dbReference type="eggNOG" id="COG1959">
    <property type="taxonomic scope" value="Bacteria"/>
</dbReference>
<dbReference type="OrthoDB" id="9808360at2"/>
<dbReference type="PANTHER" id="PTHR33221">
    <property type="entry name" value="WINGED HELIX-TURN-HELIX TRANSCRIPTIONAL REGULATOR, RRF2 FAMILY"/>
    <property type="match status" value="1"/>
</dbReference>
<dbReference type="Proteomes" id="UP000007460">
    <property type="component" value="Chromosome"/>
</dbReference>
<keyword evidence="2" id="KW-0560">Oxidoreductase</keyword>
<evidence type="ECO:0000313" key="3">
    <source>
        <dbReference type="Proteomes" id="UP000007460"/>
    </source>
</evidence>
<dbReference type="Pfam" id="PF02082">
    <property type="entry name" value="Rrf2"/>
    <property type="match status" value="1"/>
</dbReference>
<dbReference type="InterPro" id="IPR036388">
    <property type="entry name" value="WH-like_DNA-bd_sf"/>
</dbReference>
<dbReference type="HOGENOM" id="CLU_107144_1_2_5"/>
<reference evidence="2 3" key="1">
    <citation type="journal article" date="2010" name="J. Bacteriol.">
        <title>Complete genome sequence of "Candidatus Puniceispirillum marinum" IMCC1322, a representative of the SAR116 clade in the Alphaproteobacteria.</title>
        <authorList>
            <person name="Oh H.M."/>
            <person name="Kwon K.K."/>
            <person name="Kang I."/>
            <person name="Kang S.G."/>
            <person name="Lee J.H."/>
            <person name="Kim S.J."/>
            <person name="Cho J.C."/>
        </authorList>
    </citation>
    <scope>NUCLEOTIDE SEQUENCE [LARGE SCALE GENOMIC DNA]</scope>
    <source>
        <strain evidence="2 3">IMCC1322</strain>
    </source>
</reference>
<dbReference type="AlphaFoldDB" id="D5BNI9"/>
<dbReference type="InterPro" id="IPR000944">
    <property type="entry name" value="Tscrpt_reg_Rrf2"/>
</dbReference>
<dbReference type="GO" id="GO:0005829">
    <property type="term" value="C:cytosol"/>
    <property type="evidence" value="ECO:0007669"/>
    <property type="project" value="TreeGrafter"/>
</dbReference>
<gene>
    <name evidence="2" type="ordered locus">SAR116_0013</name>
</gene>
<dbReference type="InterPro" id="IPR036390">
    <property type="entry name" value="WH_DNA-bd_sf"/>
</dbReference>
<keyword evidence="3" id="KW-1185">Reference proteome</keyword>
<dbReference type="STRING" id="488538.SAR116_0013"/>
<dbReference type="PROSITE" id="PS51197">
    <property type="entry name" value="HTH_RRF2_2"/>
    <property type="match status" value="1"/>
</dbReference>
<proteinExistence type="predicted"/>
<dbReference type="GO" id="GO:0003700">
    <property type="term" value="F:DNA-binding transcription factor activity"/>
    <property type="evidence" value="ECO:0007669"/>
    <property type="project" value="TreeGrafter"/>
</dbReference>
<dbReference type="GO" id="GO:0004455">
    <property type="term" value="F:ketol-acid reductoisomerase activity"/>
    <property type="evidence" value="ECO:0007669"/>
    <property type="project" value="UniProtKB-EC"/>
</dbReference>
<dbReference type="RefSeq" id="WP_013044886.1">
    <property type="nucleotide sequence ID" value="NC_014010.1"/>
</dbReference>
<evidence type="ECO:0000256" key="1">
    <source>
        <dbReference type="SAM" id="MobiDB-lite"/>
    </source>
</evidence>
<organism evidence="2 3">
    <name type="scientific">Puniceispirillum marinum (strain IMCC1322)</name>
    <dbReference type="NCBI Taxonomy" id="488538"/>
    <lineage>
        <taxon>Bacteria</taxon>
        <taxon>Pseudomonadati</taxon>
        <taxon>Pseudomonadota</taxon>
        <taxon>Alphaproteobacteria</taxon>
        <taxon>Candidatus Puniceispirillales</taxon>
        <taxon>Candidatus Puniceispirillaceae</taxon>
        <taxon>Candidatus Puniceispirillum</taxon>
    </lineage>
</organism>
<dbReference type="InterPro" id="IPR014290">
    <property type="entry name" value="SUF_FeS_clus_asmbl_reg"/>
</dbReference>
<accession>D5BNI9</accession>
<dbReference type="NCBIfam" id="TIGR00738">
    <property type="entry name" value="rrf2_super"/>
    <property type="match status" value="1"/>
</dbReference>
<dbReference type="PANTHER" id="PTHR33221:SF2">
    <property type="entry name" value="TRANSCRIPTIONAL REGULATOR"/>
    <property type="match status" value="1"/>
</dbReference>
<feature type="region of interest" description="Disordered" evidence="1">
    <location>
        <begin position="143"/>
        <end position="164"/>
    </location>
</feature>